<dbReference type="EMBL" id="CM042885">
    <property type="protein sequence ID" value="KAI4363877.1"/>
    <property type="molecule type" value="Genomic_DNA"/>
</dbReference>
<gene>
    <name evidence="1" type="ORF">MLD38_020042</name>
</gene>
<accession>A0ACB9QEN5</accession>
<evidence type="ECO:0000313" key="1">
    <source>
        <dbReference type="EMBL" id="KAI4363877.1"/>
    </source>
</evidence>
<name>A0ACB9QEN5_9MYRT</name>
<organism evidence="1 2">
    <name type="scientific">Melastoma candidum</name>
    <dbReference type="NCBI Taxonomy" id="119954"/>
    <lineage>
        <taxon>Eukaryota</taxon>
        <taxon>Viridiplantae</taxon>
        <taxon>Streptophyta</taxon>
        <taxon>Embryophyta</taxon>
        <taxon>Tracheophyta</taxon>
        <taxon>Spermatophyta</taxon>
        <taxon>Magnoliopsida</taxon>
        <taxon>eudicotyledons</taxon>
        <taxon>Gunneridae</taxon>
        <taxon>Pentapetalae</taxon>
        <taxon>rosids</taxon>
        <taxon>malvids</taxon>
        <taxon>Myrtales</taxon>
        <taxon>Melastomataceae</taxon>
        <taxon>Melastomatoideae</taxon>
        <taxon>Melastomateae</taxon>
        <taxon>Melastoma</taxon>
    </lineage>
</organism>
<dbReference type="Proteomes" id="UP001057402">
    <property type="component" value="Chromosome 6"/>
</dbReference>
<reference evidence="2" key="1">
    <citation type="journal article" date="2023" name="Front. Plant Sci.">
        <title>Chromosomal-level genome assembly of Melastoma candidum provides insights into trichome evolution.</title>
        <authorList>
            <person name="Zhong Y."/>
            <person name="Wu W."/>
            <person name="Sun C."/>
            <person name="Zou P."/>
            <person name="Liu Y."/>
            <person name="Dai S."/>
            <person name="Zhou R."/>
        </authorList>
    </citation>
    <scope>NUCLEOTIDE SEQUENCE [LARGE SCALE GENOMIC DNA]</scope>
</reference>
<comment type="caution">
    <text evidence="1">The sequence shown here is derived from an EMBL/GenBank/DDBJ whole genome shotgun (WGS) entry which is preliminary data.</text>
</comment>
<proteinExistence type="predicted"/>
<sequence length="205" mass="23848">MVGTGLNELKEEQDDEEVGKILQEWESREFGSGKRVDESSGERMRPFQESSDGRYNGLDGGSYTPVSLPIHKLDFLDFDGANLDDWLYISERYFELEQTRDDQKVRIASVFMYRKALQWHYTFIKNRGGRDLPSWGEYIDALTARFGKTVFDDPMGALKNLKQEGSCENMYVYMEEFDACLRRVLEKVDLPEEFQCQNYFNGCTA</sequence>
<protein>
    <submittedName>
        <fullName evidence="1">Uncharacterized protein</fullName>
    </submittedName>
</protein>
<evidence type="ECO:0000313" key="2">
    <source>
        <dbReference type="Proteomes" id="UP001057402"/>
    </source>
</evidence>
<keyword evidence="2" id="KW-1185">Reference proteome</keyword>